<name>A0A2W2FCA9_9ACTN</name>
<dbReference type="EMBL" id="POTY01000185">
    <property type="protein sequence ID" value="PZG13164.1"/>
    <property type="molecule type" value="Genomic_DNA"/>
</dbReference>
<dbReference type="SUPFAM" id="SSF46785">
    <property type="entry name" value="Winged helix' DNA-binding domain"/>
    <property type="match status" value="1"/>
</dbReference>
<organism evidence="6 7">
    <name type="scientific">Micromonospora craterilacus</name>
    <dbReference type="NCBI Taxonomy" id="1655439"/>
    <lineage>
        <taxon>Bacteria</taxon>
        <taxon>Bacillati</taxon>
        <taxon>Actinomycetota</taxon>
        <taxon>Actinomycetes</taxon>
        <taxon>Micromonosporales</taxon>
        <taxon>Micromonosporaceae</taxon>
        <taxon>Micromonospora</taxon>
    </lineage>
</organism>
<evidence type="ECO:0000256" key="1">
    <source>
        <dbReference type="ARBA" id="ARBA00022898"/>
    </source>
</evidence>
<dbReference type="InterPro" id="IPR000524">
    <property type="entry name" value="Tscrpt_reg_HTH_GntR"/>
</dbReference>
<gene>
    <name evidence="6" type="ORF">C1I95_24190</name>
</gene>
<dbReference type="GO" id="GO:0003700">
    <property type="term" value="F:DNA-binding transcription factor activity"/>
    <property type="evidence" value="ECO:0007669"/>
    <property type="project" value="InterPro"/>
</dbReference>
<dbReference type="InterPro" id="IPR036390">
    <property type="entry name" value="WH_DNA-bd_sf"/>
</dbReference>
<keyword evidence="4" id="KW-0804">Transcription</keyword>
<keyword evidence="7" id="KW-1185">Reference proteome</keyword>
<keyword evidence="1" id="KW-0663">Pyridoxal phosphate</keyword>
<dbReference type="GO" id="GO:0003677">
    <property type="term" value="F:DNA binding"/>
    <property type="evidence" value="ECO:0007669"/>
    <property type="project" value="UniProtKB-KW"/>
</dbReference>
<comment type="caution">
    <text evidence="6">The sequence shown here is derived from an EMBL/GenBank/DDBJ whole genome shotgun (WGS) entry which is preliminary data.</text>
</comment>
<evidence type="ECO:0000313" key="7">
    <source>
        <dbReference type="Proteomes" id="UP000248924"/>
    </source>
</evidence>
<dbReference type="PANTHER" id="PTHR46577">
    <property type="entry name" value="HTH-TYPE TRANSCRIPTIONAL REGULATORY PROTEIN GABR"/>
    <property type="match status" value="1"/>
</dbReference>
<evidence type="ECO:0000313" key="6">
    <source>
        <dbReference type="EMBL" id="PZG13164.1"/>
    </source>
</evidence>
<evidence type="ECO:0000256" key="3">
    <source>
        <dbReference type="ARBA" id="ARBA00023125"/>
    </source>
</evidence>
<dbReference type="Pfam" id="PF00392">
    <property type="entry name" value="GntR"/>
    <property type="match status" value="1"/>
</dbReference>
<dbReference type="AlphaFoldDB" id="A0A2W2FCA9"/>
<dbReference type="InterPro" id="IPR036388">
    <property type="entry name" value="WH-like_DNA-bd_sf"/>
</dbReference>
<dbReference type="Proteomes" id="UP000248924">
    <property type="component" value="Unassembled WGS sequence"/>
</dbReference>
<dbReference type="CDD" id="cd07377">
    <property type="entry name" value="WHTH_GntR"/>
    <property type="match status" value="1"/>
</dbReference>
<accession>A0A2W2FCA9</accession>
<dbReference type="Gene3D" id="1.10.10.10">
    <property type="entry name" value="Winged helix-like DNA-binding domain superfamily/Winged helix DNA-binding domain"/>
    <property type="match status" value="1"/>
</dbReference>
<dbReference type="OrthoDB" id="4336542at2"/>
<evidence type="ECO:0000259" key="5">
    <source>
        <dbReference type="PROSITE" id="PS50949"/>
    </source>
</evidence>
<feature type="non-terminal residue" evidence="6">
    <location>
        <position position="83"/>
    </location>
</feature>
<sequence length="83" mass="8602">MSARYQVTGATAVEISASIESAIRVTALAPGALLPPVRALAAELAVSPATVSRAYAELRQRGLIVTAGRNGTRVRPRPPVATH</sequence>
<protein>
    <submittedName>
        <fullName evidence="6">GntR family transcriptional regulator</fullName>
    </submittedName>
</protein>
<dbReference type="PANTHER" id="PTHR46577:SF1">
    <property type="entry name" value="HTH-TYPE TRANSCRIPTIONAL REGULATORY PROTEIN GABR"/>
    <property type="match status" value="1"/>
</dbReference>
<keyword evidence="2" id="KW-0805">Transcription regulation</keyword>
<keyword evidence="3" id="KW-0238">DNA-binding</keyword>
<reference evidence="6 7" key="1">
    <citation type="submission" date="2018-01" db="EMBL/GenBank/DDBJ databases">
        <title>Draft genome sequence of Jishengella sp. NA12.</title>
        <authorList>
            <person name="Sahin N."/>
            <person name="Ay H."/>
            <person name="Saygin H."/>
        </authorList>
    </citation>
    <scope>NUCLEOTIDE SEQUENCE [LARGE SCALE GENOMIC DNA]</scope>
    <source>
        <strain evidence="6 7">NA12</strain>
    </source>
</reference>
<dbReference type="PROSITE" id="PS50949">
    <property type="entry name" value="HTH_GNTR"/>
    <property type="match status" value="1"/>
</dbReference>
<dbReference type="InterPro" id="IPR051446">
    <property type="entry name" value="HTH_trans_reg/aminotransferase"/>
</dbReference>
<feature type="domain" description="HTH gntR-type" evidence="5">
    <location>
        <begin position="9"/>
        <end position="77"/>
    </location>
</feature>
<evidence type="ECO:0000256" key="2">
    <source>
        <dbReference type="ARBA" id="ARBA00023015"/>
    </source>
</evidence>
<proteinExistence type="predicted"/>
<dbReference type="RefSeq" id="WP_146605809.1">
    <property type="nucleotide sequence ID" value="NZ_POTY01000185.1"/>
</dbReference>
<dbReference type="SMART" id="SM00345">
    <property type="entry name" value="HTH_GNTR"/>
    <property type="match status" value="1"/>
</dbReference>
<evidence type="ECO:0000256" key="4">
    <source>
        <dbReference type="ARBA" id="ARBA00023163"/>
    </source>
</evidence>